<dbReference type="AlphaFoldDB" id="D1PXN4"/>
<evidence type="ECO:0000313" key="2">
    <source>
        <dbReference type="Proteomes" id="UP000003160"/>
    </source>
</evidence>
<comment type="caution">
    <text evidence="1">The sequence shown here is derived from an EMBL/GenBank/DDBJ whole genome shotgun (WGS) entry which is preliminary data.</text>
</comment>
<dbReference type="EMBL" id="ACKS01000071">
    <property type="protein sequence ID" value="EFA43858.1"/>
    <property type="molecule type" value="Genomic_DNA"/>
</dbReference>
<dbReference type="HOGENOM" id="CLU_565981_0_0_10"/>
<evidence type="ECO:0000313" key="1">
    <source>
        <dbReference type="EMBL" id="EFA43858.1"/>
    </source>
</evidence>
<name>D1PXN4_9BACT</name>
<keyword evidence="2" id="KW-1185">Reference proteome</keyword>
<sequence>MSKKKKKNGATQMPSLSPAKYLKEKARSLAIGKCYISEDIETCGEGNVIVTRMHKHGKVSVGVFLVDIFCLGVKDAFYMLRMEEYEFEHLKERFATTRTRECSYEEAHNWIYGAIAFAEEGGINPHPGFTLAQYLLEEDTDDVPLIEYDFGKDGKHLLIASSKSEANKYVPTLKKNLGDNFEVIIRAEDDEDEYDENDPDFFDDVDEMTSFDTDFSDSPMIKSYGSDMKYTYVHPDYPQILTVENQWVLEDLLKPENALALKDTVVDEMLALPKESLRKDLENIIMYYIGLTCDEIPQELKENYTGVVSNATMMLAEVGNDSTSLDVVLELLRQSPDFYDYHFGDAAPEIVIPTLYKLGQHKLDVLMDYLKEEGLYTYAKINVLKIGEEVNFHNPDRREEVIDWYHRLILFTIDALPQSVCCDATVAGFLVNYIVDMGARELLPSLKDLFATNMVDIGSCGSWESVKRDLSNPAIQSYRESSELDIHKRFKQLVEMFN</sequence>
<protein>
    <recommendedName>
        <fullName evidence="3">DUF1186 domain-containing protein</fullName>
    </recommendedName>
</protein>
<dbReference type="eggNOG" id="COG3012">
    <property type="taxonomic scope" value="Bacteria"/>
</dbReference>
<proteinExistence type="predicted"/>
<dbReference type="Proteomes" id="UP000003160">
    <property type="component" value="Unassembled WGS sequence"/>
</dbReference>
<gene>
    <name evidence="1" type="ORF">HMPREF0645_1719</name>
</gene>
<dbReference type="RefSeq" id="WP_007173822.1">
    <property type="nucleotide sequence ID" value="NZ_GG704781.1"/>
</dbReference>
<dbReference type="OrthoDB" id="622109at2"/>
<organism evidence="1 2">
    <name type="scientific">Hallella bergensis DSM 17361</name>
    <dbReference type="NCBI Taxonomy" id="585502"/>
    <lineage>
        <taxon>Bacteria</taxon>
        <taxon>Pseudomonadati</taxon>
        <taxon>Bacteroidota</taxon>
        <taxon>Bacteroidia</taxon>
        <taxon>Bacteroidales</taxon>
        <taxon>Prevotellaceae</taxon>
        <taxon>Hallella</taxon>
    </lineage>
</organism>
<reference evidence="1 2" key="1">
    <citation type="submission" date="2009-10" db="EMBL/GenBank/DDBJ databases">
        <authorList>
            <person name="Qin X."/>
            <person name="Bachman B."/>
            <person name="Battles P."/>
            <person name="Bell A."/>
            <person name="Bess C."/>
            <person name="Bickham C."/>
            <person name="Chaboub L."/>
            <person name="Chen D."/>
            <person name="Coyle M."/>
            <person name="Deiros D.R."/>
            <person name="Dinh H."/>
            <person name="Forbes L."/>
            <person name="Fowler G."/>
            <person name="Francisco L."/>
            <person name="Fu Q."/>
            <person name="Gubbala S."/>
            <person name="Hale W."/>
            <person name="Han Y."/>
            <person name="Hemphill L."/>
            <person name="Highlander S.K."/>
            <person name="Hirani K."/>
            <person name="Hogues M."/>
            <person name="Jackson L."/>
            <person name="Jakkamsetti A."/>
            <person name="Javaid M."/>
            <person name="Jiang H."/>
            <person name="Korchina V."/>
            <person name="Kovar C."/>
            <person name="Lara F."/>
            <person name="Lee S."/>
            <person name="Mata R."/>
            <person name="Mathew T."/>
            <person name="Moen C."/>
            <person name="Morales K."/>
            <person name="Munidasa M."/>
            <person name="Nazareth L."/>
            <person name="Ngo R."/>
            <person name="Nguyen L."/>
            <person name="Okwuonu G."/>
            <person name="Ongeri F."/>
            <person name="Patil S."/>
            <person name="Petrosino J."/>
            <person name="Pham C."/>
            <person name="Pham P."/>
            <person name="Pu L.-L."/>
            <person name="Puazo M."/>
            <person name="Raj R."/>
            <person name="Reid J."/>
            <person name="Rouhana J."/>
            <person name="Saada N."/>
            <person name="Shang Y."/>
            <person name="Simmons D."/>
            <person name="Thornton R."/>
            <person name="Warren J."/>
            <person name="Weissenberger G."/>
            <person name="Zhang J."/>
            <person name="Zhang L."/>
            <person name="Zhou C."/>
            <person name="Zhu D."/>
            <person name="Muzny D."/>
            <person name="Worley K."/>
            <person name="Gibbs R."/>
        </authorList>
    </citation>
    <scope>NUCLEOTIDE SEQUENCE [LARGE SCALE GENOMIC DNA]</scope>
    <source>
        <strain evidence="1 2">DSM 17361</strain>
    </source>
</reference>
<accession>D1PXN4</accession>
<evidence type="ECO:0008006" key="3">
    <source>
        <dbReference type="Google" id="ProtNLM"/>
    </source>
</evidence>